<comment type="caution">
    <text evidence="2">The sequence shown here is derived from an EMBL/GenBank/DDBJ whole genome shotgun (WGS) entry which is preliminary data.</text>
</comment>
<keyword evidence="1" id="KW-0812">Transmembrane</keyword>
<name>A0A917V3Y7_9NOCA</name>
<evidence type="ECO:0000256" key="1">
    <source>
        <dbReference type="SAM" id="Phobius"/>
    </source>
</evidence>
<dbReference type="AlphaFoldDB" id="A0A917V3Y7"/>
<sequence>MGLRSGRILPYVAAVVAAVAAVLFVVAPGPLASTTTAHFDTEADLRVALGSAFVKYWDSGRGELSPDLAAITDYWLRYHCVKAVLASALFAALIVVGVRVWSSVLSPAGLAAKVVRSVAGVAVALLGLVALVLAMVNVQGAIAPLASLLPMLVTDTTDPELAVTLDQVKSLADSPGWHGVPAIDRMVDDFTRYHVAMAALAAAVTLAALTTAVVLWRRARRAEGRETRWALGSFAAALGVVALSMAVVAVANTSTATDPAPALLTAFHGQW</sequence>
<dbReference type="EMBL" id="BMMW01000001">
    <property type="protein sequence ID" value="GGK34219.1"/>
    <property type="molecule type" value="Genomic_DNA"/>
</dbReference>
<feature type="transmembrane region" description="Helical" evidence="1">
    <location>
        <begin position="83"/>
        <end position="102"/>
    </location>
</feature>
<feature type="transmembrane region" description="Helical" evidence="1">
    <location>
        <begin position="195"/>
        <end position="217"/>
    </location>
</feature>
<gene>
    <name evidence="2" type="ORF">GCM10011591_02420</name>
</gene>
<keyword evidence="1" id="KW-0472">Membrane</keyword>
<proteinExistence type="predicted"/>
<reference evidence="2" key="2">
    <citation type="submission" date="2020-09" db="EMBL/GenBank/DDBJ databases">
        <authorList>
            <person name="Sun Q."/>
            <person name="Zhou Y."/>
        </authorList>
    </citation>
    <scope>NUCLEOTIDE SEQUENCE</scope>
    <source>
        <strain evidence="2">CGMCC 4.7278</strain>
    </source>
</reference>
<evidence type="ECO:0008006" key="4">
    <source>
        <dbReference type="Google" id="ProtNLM"/>
    </source>
</evidence>
<evidence type="ECO:0000313" key="2">
    <source>
        <dbReference type="EMBL" id="GGK34219.1"/>
    </source>
</evidence>
<feature type="transmembrane region" description="Helical" evidence="1">
    <location>
        <begin position="114"/>
        <end position="136"/>
    </location>
</feature>
<organism evidence="2 3">
    <name type="scientific">Nocardia camponoti</name>
    <dbReference type="NCBI Taxonomy" id="1616106"/>
    <lineage>
        <taxon>Bacteria</taxon>
        <taxon>Bacillati</taxon>
        <taxon>Actinomycetota</taxon>
        <taxon>Actinomycetes</taxon>
        <taxon>Mycobacteriales</taxon>
        <taxon>Nocardiaceae</taxon>
        <taxon>Nocardia</taxon>
    </lineage>
</organism>
<feature type="transmembrane region" description="Helical" evidence="1">
    <location>
        <begin position="229"/>
        <end position="251"/>
    </location>
</feature>
<keyword evidence="1" id="KW-1133">Transmembrane helix</keyword>
<feature type="transmembrane region" description="Helical" evidence="1">
    <location>
        <begin position="12"/>
        <end position="31"/>
    </location>
</feature>
<reference evidence="2" key="1">
    <citation type="journal article" date="2014" name="Int. J. Syst. Evol. Microbiol.">
        <title>Complete genome sequence of Corynebacterium casei LMG S-19264T (=DSM 44701T), isolated from a smear-ripened cheese.</title>
        <authorList>
            <consortium name="US DOE Joint Genome Institute (JGI-PGF)"/>
            <person name="Walter F."/>
            <person name="Albersmeier A."/>
            <person name="Kalinowski J."/>
            <person name="Ruckert C."/>
        </authorList>
    </citation>
    <scope>NUCLEOTIDE SEQUENCE</scope>
    <source>
        <strain evidence="2">CGMCC 4.7278</strain>
    </source>
</reference>
<dbReference type="RefSeq" id="WP_188826840.1">
    <property type="nucleotide sequence ID" value="NZ_BMMW01000001.1"/>
</dbReference>
<protein>
    <recommendedName>
        <fullName evidence="4">Tat (Twin-arginine translocation) pathway signal sequence</fullName>
    </recommendedName>
</protein>
<accession>A0A917V3Y7</accession>
<dbReference type="Proteomes" id="UP000612956">
    <property type="component" value="Unassembled WGS sequence"/>
</dbReference>
<keyword evidence="3" id="KW-1185">Reference proteome</keyword>
<evidence type="ECO:0000313" key="3">
    <source>
        <dbReference type="Proteomes" id="UP000612956"/>
    </source>
</evidence>